<keyword evidence="4 5" id="KW-0408">Iron</keyword>
<dbReference type="PANTHER" id="PTHR10209:SF791">
    <property type="entry name" value="1-AMINOCYCLOPROPANE-1-CARBOXYLATE OXIDASE HOMOLOG 1"/>
    <property type="match status" value="1"/>
</dbReference>
<dbReference type="Gene3D" id="2.60.120.330">
    <property type="entry name" value="B-lactam Antibiotic, Isopenicillin N Synthase, Chain"/>
    <property type="match status" value="1"/>
</dbReference>
<dbReference type="Pfam" id="PF14226">
    <property type="entry name" value="DIOX_N"/>
    <property type="match status" value="1"/>
</dbReference>
<gene>
    <name evidence="7" type="ORF">CITCOLO1_LOCUS10706</name>
</gene>
<sequence length="388" mass="43501">MLHQAVDLTPAANADEHFDRAAELKLFDDTKAGVKGLVDSGVTQIPRIFYRPPDSGVSPVPGDTELSIPVIDLEAIDRDSSKRRDVVNKVREASEKWGFFQLVNHGVPVSVLDEMKKGTLRFYEQDTQLKKQFYTRHNTKSIVYNSNFDLFTAPAANWRDTFLCFMAPNLPNPQDLPEICRDILFDYSKEMKKLGRILFGLLSEALGLNTNYLSDIECDRGLAVLCHYYPACPQPELTLGTTEHADNDFLTVLLQDDQIGGLQVLHQKKWIDIPPIPGALVVNIGDLLQLISNDGFKSVEHRVLANREGPRVSIASFFGIGVYTTSQVYGPIKELLSEQNPAKYGETTLKDFYFYHNSRGLNGTSALQHFRLSLDDEGDATPIKDCFV</sequence>
<comment type="similarity">
    <text evidence="1 5">Belongs to the iron/ascorbate-dependent oxidoreductase family.</text>
</comment>
<evidence type="ECO:0000256" key="3">
    <source>
        <dbReference type="ARBA" id="ARBA00023002"/>
    </source>
</evidence>
<reference evidence="7 8" key="1">
    <citation type="submission" date="2024-03" db="EMBL/GenBank/DDBJ databases">
        <authorList>
            <person name="Gkanogiannis A."/>
            <person name="Becerra Lopez-Lavalle L."/>
        </authorList>
    </citation>
    <scope>NUCLEOTIDE SEQUENCE [LARGE SCALE GENOMIC DNA]</scope>
</reference>
<dbReference type="PANTHER" id="PTHR10209">
    <property type="entry name" value="OXIDOREDUCTASE, 2OG-FE II OXYGENASE FAMILY PROTEIN"/>
    <property type="match status" value="1"/>
</dbReference>
<feature type="domain" description="Fe2OG dioxygenase" evidence="6">
    <location>
        <begin position="220"/>
        <end position="320"/>
    </location>
</feature>
<dbReference type="Pfam" id="PF03171">
    <property type="entry name" value="2OG-FeII_Oxy"/>
    <property type="match status" value="1"/>
</dbReference>
<evidence type="ECO:0000256" key="1">
    <source>
        <dbReference type="ARBA" id="ARBA00008056"/>
    </source>
</evidence>
<name>A0ABP0YE58_9ROSI</name>
<evidence type="ECO:0000256" key="5">
    <source>
        <dbReference type="RuleBase" id="RU003682"/>
    </source>
</evidence>
<protein>
    <recommendedName>
        <fullName evidence="6">Fe2OG dioxygenase domain-containing protein</fullName>
    </recommendedName>
</protein>
<evidence type="ECO:0000313" key="7">
    <source>
        <dbReference type="EMBL" id="CAK9318734.1"/>
    </source>
</evidence>
<keyword evidence="3 5" id="KW-0560">Oxidoreductase</keyword>
<dbReference type="Proteomes" id="UP001642487">
    <property type="component" value="Chromosome 3"/>
</dbReference>
<keyword evidence="8" id="KW-1185">Reference proteome</keyword>
<keyword evidence="2 5" id="KW-0479">Metal-binding</keyword>
<organism evidence="7 8">
    <name type="scientific">Citrullus colocynthis</name>
    <name type="common">colocynth</name>
    <dbReference type="NCBI Taxonomy" id="252529"/>
    <lineage>
        <taxon>Eukaryota</taxon>
        <taxon>Viridiplantae</taxon>
        <taxon>Streptophyta</taxon>
        <taxon>Embryophyta</taxon>
        <taxon>Tracheophyta</taxon>
        <taxon>Spermatophyta</taxon>
        <taxon>Magnoliopsida</taxon>
        <taxon>eudicotyledons</taxon>
        <taxon>Gunneridae</taxon>
        <taxon>Pentapetalae</taxon>
        <taxon>rosids</taxon>
        <taxon>fabids</taxon>
        <taxon>Cucurbitales</taxon>
        <taxon>Cucurbitaceae</taxon>
        <taxon>Benincaseae</taxon>
        <taxon>Citrullus</taxon>
    </lineage>
</organism>
<dbReference type="InterPro" id="IPR027443">
    <property type="entry name" value="IPNS-like_sf"/>
</dbReference>
<dbReference type="EMBL" id="OZ021737">
    <property type="protein sequence ID" value="CAK9318734.1"/>
    <property type="molecule type" value="Genomic_DNA"/>
</dbReference>
<dbReference type="InterPro" id="IPR044861">
    <property type="entry name" value="IPNS-like_FE2OG_OXY"/>
</dbReference>
<dbReference type="SUPFAM" id="SSF51197">
    <property type="entry name" value="Clavaminate synthase-like"/>
    <property type="match status" value="1"/>
</dbReference>
<dbReference type="PROSITE" id="PS51471">
    <property type="entry name" value="FE2OG_OXY"/>
    <property type="match status" value="1"/>
</dbReference>
<proteinExistence type="inferred from homology"/>
<evidence type="ECO:0000256" key="4">
    <source>
        <dbReference type="ARBA" id="ARBA00023004"/>
    </source>
</evidence>
<evidence type="ECO:0000256" key="2">
    <source>
        <dbReference type="ARBA" id="ARBA00022723"/>
    </source>
</evidence>
<evidence type="ECO:0000259" key="6">
    <source>
        <dbReference type="PROSITE" id="PS51471"/>
    </source>
</evidence>
<accession>A0ABP0YE58</accession>
<dbReference type="InterPro" id="IPR005123">
    <property type="entry name" value="Oxoglu/Fe-dep_dioxygenase_dom"/>
</dbReference>
<evidence type="ECO:0000313" key="8">
    <source>
        <dbReference type="Proteomes" id="UP001642487"/>
    </source>
</evidence>
<dbReference type="InterPro" id="IPR026992">
    <property type="entry name" value="DIOX_N"/>
</dbReference>